<dbReference type="Proteomes" id="UP001367771">
    <property type="component" value="Unassembled WGS sequence"/>
</dbReference>
<dbReference type="RefSeq" id="WP_037532797.1">
    <property type="nucleotide sequence ID" value="NZ_JBBBDM010000001.1"/>
</dbReference>
<sequence length="61" mass="7043">MFVDFREVPPPPRWEPEPARRRFTPRQRKTMEIVVGVNLVMLVFAPLGGATLVQAIVALWR</sequence>
<evidence type="ECO:0000256" key="1">
    <source>
        <dbReference type="SAM" id="MobiDB-lite"/>
    </source>
</evidence>
<keyword evidence="2" id="KW-0472">Membrane</keyword>
<reference evidence="3 4" key="1">
    <citation type="journal article" date="2013" name="Int. J. Syst. Evol. Microbiol.">
        <title>Sphingomonas kyungheensis sp. nov., a bacterium with ginsenoside-converting activity isolated from soil of a ginseng field.</title>
        <authorList>
            <person name="Son H.M."/>
            <person name="Yang J.E."/>
            <person name="Park Y."/>
            <person name="Han C.K."/>
            <person name="Kim S.G."/>
            <person name="Kook M."/>
            <person name="Yi T.H."/>
        </authorList>
    </citation>
    <scope>NUCLEOTIDE SEQUENCE [LARGE SCALE GENOMIC DNA]</scope>
    <source>
        <strain evidence="3 4">LMG 26582</strain>
    </source>
</reference>
<keyword evidence="4" id="KW-1185">Reference proteome</keyword>
<accession>A0ABU8GZA5</accession>
<proteinExistence type="predicted"/>
<feature type="region of interest" description="Disordered" evidence="1">
    <location>
        <begin position="1"/>
        <end position="21"/>
    </location>
</feature>
<evidence type="ECO:0000256" key="2">
    <source>
        <dbReference type="SAM" id="Phobius"/>
    </source>
</evidence>
<name>A0ABU8GZA5_9SPHN</name>
<gene>
    <name evidence="3" type="ORF">V8201_03395</name>
</gene>
<protein>
    <submittedName>
        <fullName evidence="3">Uncharacterized protein</fullName>
    </submittedName>
</protein>
<evidence type="ECO:0000313" key="3">
    <source>
        <dbReference type="EMBL" id="MEI5686119.1"/>
    </source>
</evidence>
<dbReference type="EMBL" id="JBBBDM010000001">
    <property type="protein sequence ID" value="MEI5686119.1"/>
    <property type="molecule type" value="Genomic_DNA"/>
</dbReference>
<keyword evidence="2" id="KW-0812">Transmembrane</keyword>
<keyword evidence="2" id="KW-1133">Transmembrane helix</keyword>
<organism evidence="3 4">
    <name type="scientific">Sphingomonas kyungheensis</name>
    <dbReference type="NCBI Taxonomy" id="1069987"/>
    <lineage>
        <taxon>Bacteria</taxon>
        <taxon>Pseudomonadati</taxon>
        <taxon>Pseudomonadota</taxon>
        <taxon>Alphaproteobacteria</taxon>
        <taxon>Sphingomonadales</taxon>
        <taxon>Sphingomonadaceae</taxon>
        <taxon>Sphingomonas</taxon>
    </lineage>
</organism>
<comment type="caution">
    <text evidence="3">The sequence shown here is derived from an EMBL/GenBank/DDBJ whole genome shotgun (WGS) entry which is preliminary data.</text>
</comment>
<feature type="transmembrane region" description="Helical" evidence="2">
    <location>
        <begin position="30"/>
        <end position="60"/>
    </location>
</feature>
<evidence type="ECO:0000313" key="4">
    <source>
        <dbReference type="Proteomes" id="UP001367771"/>
    </source>
</evidence>